<protein>
    <recommendedName>
        <fullName evidence="2">F-box domain-containing protein</fullName>
    </recommendedName>
</protein>
<evidence type="ECO:0000313" key="3">
    <source>
        <dbReference type="EMBL" id="CEM00895.1"/>
    </source>
</evidence>
<dbReference type="InterPro" id="IPR001810">
    <property type="entry name" value="F-box_dom"/>
</dbReference>
<dbReference type="PANTHER" id="PTHR48218:SF3">
    <property type="entry name" value="OS07G0170800 PROTEIN"/>
    <property type="match status" value="1"/>
</dbReference>
<reference evidence="3 4" key="1">
    <citation type="submission" date="2014-11" db="EMBL/GenBank/DDBJ databases">
        <authorList>
            <person name="Zhu J."/>
            <person name="Qi W."/>
            <person name="Song R."/>
        </authorList>
    </citation>
    <scope>NUCLEOTIDE SEQUENCE [LARGE SCALE GENOMIC DNA]</scope>
</reference>
<organism evidence="3 4">
    <name type="scientific">Vitrella brassicaformis (strain CCMP3155)</name>
    <dbReference type="NCBI Taxonomy" id="1169540"/>
    <lineage>
        <taxon>Eukaryota</taxon>
        <taxon>Sar</taxon>
        <taxon>Alveolata</taxon>
        <taxon>Colpodellida</taxon>
        <taxon>Vitrellaceae</taxon>
        <taxon>Vitrella</taxon>
    </lineage>
</organism>
<dbReference type="Proteomes" id="UP000041254">
    <property type="component" value="Unassembled WGS sequence"/>
</dbReference>
<sequence length="277" mass="32067">MSLDETPEHVTLERVFTFFEPLDLCVLASVSRALRGLSERDSLWSVLCTSLWQGKAFVAERFRQTPSKASYRGSLADKHRDTITRGELCSLTWHFRFKRDAGEEWTDADPYWKRGSPMQWSFRTDGKMERADDHPELRANESEVRRWKFTRVSCGARGPKGRFVKVGRFPAYVVSRTANWGWLMESCWVVLYSFPISPYSQLPNEYRDEGLKVDTDLQWAEAFLYNNALNVPLRYLLQDGADSEYEPETEGRSAKRRGGARTRDSKRRKKSSPKANG</sequence>
<dbReference type="OrthoDB" id="760263at2759"/>
<evidence type="ECO:0000256" key="1">
    <source>
        <dbReference type="SAM" id="MobiDB-lite"/>
    </source>
</evidence>
<keyword evidence="4" id="KW-1185">Reference proteome</keyword>
<dbReference type="Gene3D" id="1.20.1280.50">
    <property type="match status" value="1"/>
</dbReference>
<feature type="compositionally biased region" description="Basic residues" evidence="1">
    <location>
        <begin position="254"/>
        <end position="277"/>
    </location>
</feature>
<dbReference type="Pfam" id="PF12937">
    <property type="entry name" value="F-box-like"/>
    <property type="match status" value="1"/>
</dbReference>
<dbReference type="InParanoid" id="A0A0G4ES73"/>
<dbReference type="OMA" id="WEMSNHL"/>
<accession>A0A0G4ES73</accession>
<dbReference type="AlphaFoldDB" id="A0A0G4ES73"/>
<proteinExistence type="predicted"/>
<dbReference type="EMBL" id="CDMY01000301">
    <property type="protein sequence ID" value="CEM00895.1"/>
    <property type="molecule type" value="Genomic_DNA"/>
</dbReference>
<dbReference type="VEuPathDB" id="CryptoDB:Vbra_13030"/>
<dbReference type="PANTHER" id="PTHR48218">
    <property type="entry name" value="F-BOX DOMAIN CONTAINING PROTEIN"/>
    <property type="match status" value="1"/>
</dbReference>
<dbReference type="SUPFAM" id="SSF81383">
    <property type="entry name" value="F-box domain"/>
    <property type="match status" value="1"/>
</dbReference>
<feature type="region of interest" description="Disordered" evidence="1">
    <location>
        <begin position="242"/>
        <end position="277"/>
    </location>
</feature>
<dbReference type="InterPro" id="IPR036047">
    <property type="entry name" value="F-box-like_dom_sf"/>
</dbReference>
<gene>
    <name evidence="3" type="ORF">Vbra_13030</name>
</gene>
<evidence type="ECO:0000313" key="4">
    <source>
        <dbReference type="Proteomes" id="UP000041254"/>
    </source>
</evidence>
<feature type="domain" description="F-box" evidence="2">
    <location>
        <begin position="12"/>
        <end position="49"/>
    </location>
</feature>
<name>A0A0G4ES73_VITBC</name>
<evidence type="ECO:0000259" key="2">
    <source>
        <dbReference type="Pfam" id="PF12937"/>
    </source>
</evidence>